<dbReference type="EMBL" id="AAMGLJ010000030">
    <property type="protein sequence ID" value="EDH1148462.1"/>
    <property type="molecule type" value="Genomic_DNA"/>
</dbReference>
<comment type="caution">
    <text evidence="1">The sequence shown here is derived from an EMBL/GenBank/DDBJ whole genome shotgun (WGS) entry which is preliminary data.</text>
</comment>
<dbReference type="InterPro" id="IPR036388">
    <property type="entry name" value="WH-like_DNA-bd_sf"/>
</dbReference>
<dbReference type="Gene3D" id="1.10.10.10">
    <property type="entry name" value="Winged helix-like DNA-binding domain superfamily/Winged helix DNA-binding domain"/>
    <property type="match status" value="1"/>
</dbReference>
<name>A0A3Z0PJK1_SALET</name>
<dbReference type="InterPro" id="IPR012432">
    <property type="entry name" value="DUF1627"/>
</dbReference>
<reference evidence="1" key="1">
    <citation type="submission" date="2019-10" db="EMBL/GenBank/DDBJ databases">
        <authorList>
            <person name="Ashton P.M."/>
            <person name="Dallman T."/>
            <person name="Nair S."/>
            <person name="De Pinna E."/>
            <person name="Peters T."/>
            <person name="Grant K."/>
        </authorList>
    </citation>
    <scope>NUCLEOTIDE SEQUENCE</scope>
    <source>
        <strain evidence="1">821064</strain>
    </source>
</reference>
<protein>
    <submittedName>
        <fullName evidence="1">DUF1627 domain-containing protein</fullName>
    </submittedName>
</protein>
<dbReference type="Pfam" id="PF07789">
    <property type="entry name" value="DUF1627"/>
    <property type="match status" value="1"/>
</dbReference>
<evidence type="ECO:0000313" key="1">
    <source>
        <dbReference type="EMBL" id="EDH1148462.1"/>
    </source>
</evidence>
<sequence length="207" mass="23063">MESVLDALKAMGKVSSVELAARLGMKRQQVISELWELHKAGVVTKNGLSWELSENTGEMPAPKVTEQHMLRAIGERGALTSDELAALFGVTSRKVASTLAMATGKGRLIRENQNGRFYYRLPDKKLPEPEIAGKEPVDSVVEVVQSIPSFTEKRPGDLSIPAPRFISAEIRRTEAKLKRLRKFREISRELHNSGNRRLLALFSQQGE</sequence>
<dbReference type="AlphaFoldDB" id="A0A3Z0PJK1"/>
<gene>
    <name evidence="1" type="ORF">GCY10_22655</name>
</gene>
<proteinExistence type="predicted"/>
<dbReference type="InterPro" id="IPR036390">
    <property type="entry name" value="WH_DNA-bd_sf"/>
</dbReference>
<dbReference type="SUPFAM" id="SSF46785">
    <property type="entry name" value="Winged helix' DNA-binding domain"/>
    <property type="match status" value="2"/>
</dbReference>
<accession>A0A3Z0PJK1</accession>
<organism evidence="1">
    <name type="scientific">Salmonella enterica I</name>
    <dbReference type="NCBI Taxonomy" id="59201"/>
    <lineage>
        <taxon>Bacteria</taxon>
        <taxon>Pseudomonadati</taxon>
        <taxon>Pseudomonadota</taxon>
        <taxon>Gammaproteobacteria</taxon>
        <taxon>Enterobacterales</taxon>
        <taxon>Enterobacteriaceae</taxon>
        <taxon>Salmonella</taxon>
    </lineage>
</organism>